<protein>
    <submittedName>
        <fullName evidence="2">Uncharacterized protein</fullName>
    </submittedName>
</protein>
<sequence length="50" mass="5812">LVQKSVWLCLSQNIYREYSRLALVFGYITSVAVRVAICTFGEYFCRVLCE</sequence>
<comment type="caution">
    <text evidence="2">The sequence shown here is derived from an EMBL/GenBank/DDBJ whole genome shotgun (WGS) entry which is preliminary data.</text>
</comment>
<evidence type="ECO:0000313" key="2">
    <source>
        <dbReference type="EMBL" id="KRY03587.1"/>
    </source>
</evidence>
<organism evidence="2 3">
    <name type="scientific">Trichinella patagoniensis</name>
    <dbReference type="NCBI Taxonomy" id="990121"/>
    <lineage>
        <taxon>Eukaryota</taxon>
        <taxon>Metazoa</taxon>
        <taxon>Ecdysozoa</taxon>
        <taxon>Nematoda</taxon>
        <taxon>Enoplea</taxon>
        <taxon>Dorylaimia</taxon>
        <taxon>Trichinellida</taxon>
        <taxon>Trichinellidae</taxon>
        <taxon>Trichinella</taxon>
    </lineage>
</organism>
<dbReference type="EMBL" id="JYDQ01002660">
    <property type="protein sequence ID" value="KRY03587.1"/>
    <property type="molecule type" value="Genomic_DNA"/>
</dbReference>
<proteinExistence type="predicted"/>
<feature type="non-terminal residue" evidence="2">
    <location>
        <position position="1"/>
    </location>
</feature>
<keyword evidence="1" id="KW-0472">Membrane</keyword>
<gene>
    <name evidence="2" type="ORF">T12_15017</name>
</gene>
<name>A0A0V0YUC1_9BILA</name>
<keyword evidence="3" id="KW-1185">Reference proteome</keyword>
<feature type="transmembrane region" description="Helical" evidence="1">
    <location>
        <begin position="21"/>
        <end position="44"/>
    </location>
</feature>
<keyword evidence="1" id="KW-1133">Transmembrane helix</keyword>
<dbReference type="Proteomes" id="UP000054783">
    <property type="component" value="Unassembled WGS sequence"/>
</dbReference>
<dbReference type="AlphaFoldDB" id="A0A0V0YUC1"/>
<accession>A0A0V0YUC1</accession>
<evidence type="ECO:0000313" key="3">
    <source>
        <dbReference type="Proteomes" id="UP000054783"/>
    </source>
</evidence>
<keyword evidence="1" id="KW-0812">Transmembrane</keyword>
<reference evidence="2 3" key="1">
    <citation type="submission" date="2015-01" db="EMBL/GenBank/DDBJ databases">
        <title>Evolution of Trichinella species and genotypes.</title>
        <authorList>
            <person name="Korhonen P.K."/>
            <person name="Edoardo P."/>
            <person name="Giuseppe L.R."/>
            <person name="Gasser R.B."/>
        </authorList>
    </citation>
    <scope>NUCLEOTIDE SEQUENCE [LARGE SCALE GENOMIC DNA]</scope>
    <source>
        <strain evidence="2">ISS2496</strain>
    </source>
</reference>
<evidence type="ECO:0000256" key="1">
    <source>
        <dbReference type="SAM" id="Phobius"/>
    </source>
</evidence>